<sequence>MVYHRLISALLTAVANISAVRAAATPLANDVVTKRQEASASEPPDTIDMSGDRCWMEGDVVQTQNAPKDWMYGARLSALAAWSHVAQDDLVKMFEPGEWCILRSGTNLTIKANKTDVEPYKVDGQAYKDLVAELESTRLRQDFNGKPLEGGLPGQVVQIPETYWAYLLGKAMRQWHPYNESREQDVQLEDLEEHAIAYLSLLTGEECAATGDITDQAQQDIAKKIIGKAGDTPVIVILPNSHVDYQGVFPVVSGNFDGAKGGYTIWDYREGIFKDIDFKYRIPMKVIYIKGAEGDDENGSWNKYSKGSQDAA</sequence>
<evidence type="ECO:0000313" key="2">
    <source>
        <dbReference type="EMBL" id="KAG7529303.1"/>
    </source>
</evidence>
<feature type="chain" id="PRO_5035471756" evidence="1">
    <location>
        <begin position="23"/>
        <end position="312"/>
    </location>
</feature>
<comment type="caution">
    <text evidence="2">The sequence shown here is derived from an EMBL/GenBank/DDBJ whole genome shotgun (WGS) entry which is preliminary data.</text>
</comment>
<organism evidence="2 3">
    <name type="scientific">Filobasidium floriforme</name>
    <dbReference type="NCBI Taxonomy" id="5210"/>
    <lineage>
        <taxon>Eukaryota</taxon>
        <taxon>Fungi</taxon>
        <taxon>Dikarya</taxon>
        <taxon>Basidiomycota</taxon>
        <taxon>Agaricomycotina</taxon>
        <taxon>Tremellomycetes</taxon>
        <taxon>Filobasidiales</taxon>
        <taxon>Filobasidiaceae</taxon>
        <taxon>Filobasidium</taxon>
    </lineage>
</organism>
<reference evidence="2" key="1">
    <citation type="submission" date="2020-04" db="EMBL/GenBank/DDBJ databases">
        <title>Analysis of mating type loci in Filobasidium floriforme.</title>
        <authorList>
            <person name="Nowrousian M."/>
        </authorList>
    </citation>
    <scope>NUCLEOTIDE SEQUENCE</scope>
    <source>
        <strain evidence="2">CBS 6242</strain>
    </source>
</reference>
<name>A0A8K0JGA7_9TREE</name>
<dbReference type="Proteomes" id="UP000812966">
    <property type="component" value="Unassembled WGS sequence"/>
</dbReference>
<keyword evidence="3" id="KW-1185">Reference proteome</keyword>
<dbReference type="AlphaFoldDB" id="A0A8K0JGA7"/>
<keyword evidence="1" id="KW-0732">Signal</keyword>
<gene>
    <name evidence="2" type="ORF">FFLO_05731</name>
</gene>
<dbReference type="EMBL" id="JABELV010000154">
    <property type="protein sequence ID" value="KAG7529303.1"/>
    <property type="molecule type" value="Genomic_DNA"/>
</dbReference>
<protein>
    <submittedName>
        <fullName evidence="2">Uncharacterized protein</fullName>
    </submittedName>
</protein>
<evidence type="ECO:0000313" key="3">
    <source>
        <dbReference type="Proteomes" id="UP000812966"/>
    </source>
</evidence>
<feature type="signal peptide" evidence="1">
    <location>
        <begin position="1"/>
        <end position="22"/>
    </location>
</feature>
<accession>A0A8K0JGA7</accession>
<evidence type="ECO:0000256" key="1">
    <source>
        <dbReference type="SAM" id="SignalP"/>
    </source>
</evidence>
<proteinExistence type="predicted"/>